<organism evidence="7 8">
    <name type="scientific">Meloidogyne hapla</name>
    <name type="common">Root-knot nematode worm</name>
    <dbReference type="NCBI Taxonomy" id="6305"/>
    <lineage>
        <taxon>Eukaryota</taxon>
        <taxon>Metazoa</taxon>
        <taxon>Ecdysozoa</taxon>
        <taxon>Nematoda</taxon>
        <taxon>Chromadorea</taxon>
        <taxon>Rhabditida</taxon>
        <taxon>Tylenchina</taxon>
        <taxon>Tylenchomorpha</taxon>
        <taxon>Tylenchoidea</taxon>
        <taxon>Meloidogynidae</taxon>
        <taxon>Meloidogyninae</taxon>
        <taxon>Meloidogyne</taxon>
    </lineage>
</organism>
<evidence type="ECO:0000256" key="1">
    <source>
        <dbReference type="ARBA" id="ARBA00004141"/>
    </source>
</evidence>
<dbReference type="InterPro" id="IPR050920">
    <property type="entry name" value="Nematode_rcpt-like_delta"/>
</dbReference>
<evidence type="ECO:0000313" key="8">
    <source>
        <dbReference type="WBParaSite" id="MhA1_Contig864.frz3.gene18"/>
    </source>
</evidence>
<feature type="transmembrane region" description="Helical" evidence="6">
    <location>
        <begin position="81"/>
        <end position="105"/>
    </location>
</feature>
<name>A0A1I8C038_MELHA</name>
<keyword evidence="7" id="KW-1185">Reference proteome</keyword>
<evidence type="ECO:0000256" key="3">
    <source>
        <dbReference type="ARBA" id="ARBA00022692"/>
    </source>
</evidence>
<dbReference type="AlphaFoldDB" id="A0A1I8C038"/>
<protein>
    <submittedName>
        <fullName evidence="8">G_PROTEIN_RECEP_F1_2 domain-containing protein</fullName>
    </submittedName>
</protein>
<evidence type="ECO:0000256" key="6">
    <source>
        <dbReference type="SAM" id="Phobius"/>
    </source>
</evidence>
<reference evidence="8" key="1">
    <citation type="submission" date="2016-11" db="UniProtKB">
        <authorList>
            <consortium name="WormBaseParasite"/>
        </authorList>
    </citation>
    <scope>IDENTIFICATION</scope>
</reference>
<feature type="transmembrane region" description="Helical" evidence="6">
    <location>
        <begin position="126"/>
        <end position="149"/>
    </location>
</feature>
<dbReference type="WBParaSite" id="MhA1_Contig864.frz3.gene18">
    <property type="protein sequence ID" value="MhA1_Contig864.frz3.gene18"/>
    <property type="gene ID" value="MhA1_Contig864.frz3.gene18"/>
</dbReference>
<sequence>MSTPNKVFCCFDQIHYWNSRLCPPIGLIANIGLIYLIINKTPKEMRIHSRILLQTCVIDIALLIVTMFGQHSMDLVTYWGYYYQVVQIICYAIVIFCGFKMVRFVHINSSLTQKMKELNKQLIKTLIVLVIHACFPLILISTNTFIISVSKHFVDLTTLSLLYMFEALLTHWLPILSPLASIYTMRPYREFIFKKLFKIKMNTQK</sequence>
<dbReference type="Proteomes" id="UP000095281">
    <property type="component" value="Unplaced"/>
</dbReference>
<dbReference type="PANTHER" id="PTHR22945">
    <property type="entry name" value="SERPENTINE RECEPTOR, CLASS D DELTA"/>
    <property type="match status" value="1"/>
</dbReference>
<comment type="subcellular location">
    <subcellularLocation>
        <location evidence="1">Membrane</location>
        <topology evidence="1">Multi-pass membrane protein</topology>
    </subcellularLocation>
</comment>
<keyword evidence="4 6" id="KW-1133">Transmembrane helix</keyword>
<dbReference type="Pfam" id="PF10317">
    <property type="entry name" value="7TM_GPCR_Srd"/>
    <property type="match status" value="2"/>
</dbReference>
<dbReference type="InterPro" id="IPR019421">
    <property type="entry name" value="7TM_GPCR_serpentine_rcpt_Srd"/>
</dbReference>
<dbReference type="SUPFAM" id="SSF81321">
    <property type="entry name" value="Family A G protein-coupled receptor-like"/>
    <property type="match status" value="1"/>
</dbReference>
<dbReference type="GO" id="GO:0016020">
    <property type="term" value="C:membrane"/>
    <property type="evidence" value="ECO:0007669"/>
    <property type="project" value="UniProtKB-SubCell"/>
</dbReference>
<evidence type="ECO:0000256" key="5">
    <source>
        <dbReference type="ARBA" id="ARBA00023136"/>
    </source>
</evidence>
<feature type="transmembrane region" description="Helical" evidence="6">
    <location>
        <begin position="21"/>
        <end position="39"/>
    </location>
</feature>
<keyword evidence="3 6" id="KW-0812">Transmembrane</keyword>
<evidence type="ECO:0000256" key="4">
    <source>
        <dbReference type="ARBA" id="ARBA00022989"/>
    </source>
</evidence>
<proteinExistence type="inferred from homology"/>
<evidence type="ECO:0000256" key="2">
    <source>
        <dbReference type="ARBA" id="ARBA00009166"/>
    </source>
</evidence>
<dbReference type="PANTHER" id="PTHR22945:SF96">
    <property type="entry name" value="SERPENTINE RECEPTOR, CLASS D (DELTA)"/>
    <property type="match status" value="1"/>
</dbReference>
<evidence type="ECO:0000313" key="7">
    <source>
        <dbReference type="Proteomes" id="UP000095281"/>
    </source>
</evidence>
<comment type="similarity">
    <text evidence="2">Belongs to the nematode receptor-like protein srd family.</text>
</comment>
<accession>A0A1I8C038</accession>
<keyword evidence="5 6" id="KW-0472">Membrane</keyword>
<feature type="transmembrane region" description="Helical" evidence="6">
    <location>
        <begin position="161"/>
        <end position="185"/>
    </location>
</feature>
<feature type="transmembrane region" description="Helical" evidence="6">
    <location>
        <begin position="51"/>
        <end position="69"/>
    </location>
</feature>